<comment type="cofactor">
    <cofactor evidence="1 6 7">
        <name>pyridoxal 5'-phosphate</name>
        <dbReference type="ChEBI" id="CHEBI:597326"/>
    </cofactor>
</comment>
<evidence type="ECO:0000256" key="6">
    <source>
        <dbReference type="PIRSR" id="PIRSR602129-50"/>
    </source>
</evidence>
<evidence type="ECO:0000313" key="8">
    <source>
        <dbReference type="EMBL" id="MQY02257.1"/>
    </source>
</evidence>
<evidence type="ECO:0000256" key="5">
    <source>
        <dbReference type="ARBA" id="ARBA00023239"/>
    </source>
</evidence>
<dbReference type="EMBL" id="WEGH01000001">
    <property type="protein sequence ID" value="MQY02257.1"/>
    <property type="molecule type" value="Genomic_DNA"/>
</dbReference>
<dbReference type="PRINTS" id="PR00800">
    <property type="entry name" value="YHDCRBOXLASE"/>
</dbReference>
<dbReference type="InterPro" id="IPR015422">
    <property type="entry name" value="PyrdxlP-dep_Trfase_small"/>
</dbReference>
<keyword evidence="4 6" id="KW-0663">Pyridoxal phosphate</keyword>
<feature type="modified residue" description="N6-(pyridoxal phosphate)lysine" evidence="6">
    <location>
        <position position="309"/>
    </location>
</feature>
<dbReference type="Gene3D" id="3.40.640.10">
    <property type="entry name" value="Type I PLP-dependent aspartate aminotransferase-like (Major domain)"/>
    <property type="match status" value="1"/>
</dbReference>
<sequence length="488" mass="51900">MSKTDATVLTTVMSDPLHERDIAETALELVFQAAGPYLGSLPERKVHDRDADALLEELGGPLPEHGAGTLDSVERLVRVGTGAATHSSGPRFFHLVVGGSTPAALAADWTASLLDQTAGLWASSPFAARAETVALGWLKELFGLPASFGAVLTPSATFAHLTGLACARSWWAEQHGVDVSAQGLAGLPEMPVLSSGLVHVSTRKTLQMLGCGRDTLRTFARDDAGRIDLPAMEAALAALDGPAVIIGNLGEVNTGDSDPIAELADLAERYGAWLHVDGAFGLFAALSPRTAHLARGVERANSITADGHKWLNVPYESGFSFVRDASWMSRAFGAWGAAYLPDAGDGRVNYNMLGPESSRRARALPIWATLRAYGRDGHRAMVERHLDVAGHLGALVERAPDLELLAPVQLCVVCFRYRPPGVPEEELDDLNARLGEALLADGRVYAGTSLYRGMRVFRPAPLNWRTTPGDVELLVTVLRELGAALTGG</sequence>
<gene>
    <name evidence="8" type="primary">ddc_2</name>
    <name evidence="8" type="ORF">ACRB68_02870</name>
</gene>
<evidence type="ECO:0000256" key="3">
    <source>
        <dbReference type="ARBA" id="ARBA00022793"/>
    </source>
</evidence>
<dbReference type="AlphaFoldDB" id="A0A7K0BM52"/>
<evidence type="ECO:0000256" key="2">
    <source>
        <dbReference type="ARBA" id="ARBA00009533"/>
    </source>
</evidence>
<dbReference type="GO" id="GO:0030170">
    <property type="term" value="F:pyridoxal phosphate binding"/>
    <property type="evidence" value="ECO:0007669"/>
    <property type="project" value="InterPro"/>
</dbReference>
<evidence type="ECO:0000256" key="4">
    <source>
        <dbReference type="ARBA" id="ARBA00022898"/>
    </source>
</evidence>
<proteinExistence type="inferred from homology"/>
<dbReference type="GO" id="GO:0033983">
    <property type="term" value="F:diaminobutyrate decarboxylase activity"/>
    <property type="evidence" value="ECO:0007669"/>
    <property type="project" value="UniProtKB-EC"/>
</dbReference>
<comment type="caution">
    <text evidence="8">The sequence shown here is derived from an EMBL/GenBank/DDBJ whole genome shotgun (WGS) entry which is preliminary data.</text>
</comment>
<dbReference type="GO" id="GO:0006520">
    <property type="term" value="P:amino acid metabolic process"/>
    <property type="evidence" value="ECO:0007669"/>
    <property type="project" value="InterPro"/>
</dbReference>
<dbReference type="EC" id="4.1.1.86" evidence="8"/>
<dbReference type="SUPFAM" id="SSF53383">
    <property type="entry name" value="PLP-dependent transferases"/>
    <property type="match status" value="1"/>
</dbReference>
<dbReference type="InterPro" id="IPR015424">
    <property type="entry name" value="PyrdxlP-dep_Trfase"/>
</dbReference>
<accession>A0A7K0BM52</accession>
<keyword evidence="3" id="KW-0210">Decarboxylase</keyword>
<dbReference type="InterPro" id="IPR010977">
    <property type="entry name" value="Aromatic_deC"/>
</dbReference>
<organism evidence="8 9">
    <name type="scientific">Actinomadura macrotermitis</name>
    <dbReference type="NCBI Taxonomy" id="2585200"/>
    <lineage>
        <taxon>Bacteria</taxon>
        <taxon>Bacillati</taxon>
        <taxon>Actinomycetota</taxon>
        <taxon>Actinomycetes</taxon>
        <taxon>Streptosporangiales</taxon>
        <taxon>Thermomonosporaceae</taxon>
        <taxon>Actinomadura</taxon>
    </lineage>
</organism>
<dbReference type="InterPro" id="IPR015421">
    <property type="entry name" value="PyrdxlP-dep_Trfase_major"/>
</dbReference>
<keyword evidence="9" id="KW-1185">Reference proteome</keyword>
<dbReference type="PANTHER" id="PTHR11999:SF70">
    <property type="entry name" value="MIP05841P"/>
    <property type="match status" value="1"/>
</dbReference>
<dbReference type="Gene3D" id="3.90.1150.10">
    <property type="entry name" value="Aspartate Aminotransferase, domain 1"/>
    <property type="match status" value="1"/>
</dbReference>
<dbReference type="GO" id="GO:0019752">
    <property type="term" value="P:carboxylic acid metabolic process"/>
    <property type="evidence" value="ECO:0007669"/>
    <property type="project" value="InterPro"/>
</dbReference>
<dbReference type="Pfam" id="PF00282">
    <property type="entry name" value="Pyridoxal_deC"/>
    <property type="match status" value="1"/>
</dbReference>
<dbReference type="PANTHER" id="PTHR11999">
    <property type="entry name" value="GROUP II PYRIDOXAL-5-PHOSPHATE DECARBOXYLASE"/>
    <property type="match status" value="1"/>
</dbReference>
<dbReference type="InterPro" id="IPR002129">
    <property type="entry name" value="PyrdxlP-dep_de-COase"/>
</dbReference>
<dbReference type="Proteomes" id="UP000487268">
    <property type="component" value="Unassembled WGS sequence"/>
</dbReference>
<evidence type="ECO:0000313" key="9">
    <source>
        <dbReference type="Proteomes" id="UP000487268"/>
    </source>
</evidence>
<evidence type="ECO:0000256" key="1">
    <source>
        <dbReference type="ARBA" id="ARBA00001933"/>
    </source>
</evidence>
<keyword evidence="5 7" id="KW-0456">Lyase</keyword>
<reference evidence="8 9" key="1">
    <citation type="submission" date="2019-10" db="EMBL/GenBank/DDBJ databases">
        <title>Actinomadura rubteroloni sp. nov. and Actinomadura macrotermitis sp. nov., isolated from the gut of fungus growing-termite Macrotermes natalensis.</title>
        <authorList>
            <person name="Benndorf R."/>
            <person name="Martin K."/>
            <person name="Kuefner M."/>
            <person name="De Beer W."/>
            <person name="Kaster A.-K."/>
            <person name="Vollmers J."/>
            <person name="Poulsen M."/>
            <person name="Beemelmanns C."/>
        </authorList>
    </citation>
    <scope>NUCLEOTIDE SEQUENCE [LARGE SCALE GENOMIC DNA]</scope>
    <source>
        <strain evidence="8 9">RB68</strain>
    </source>
</reference>
<protein>
    <submittedName>
        <fullName evidence="8">L-2,4-diaminobutyrate decarboxylase</fullName>
        <ecNumber evidence="8">4.1.1.86</ecNumber>
    </submittedName>
</protein>
<dbReference type="GO" id="GO:0004058">
    <property type="term" value="F:aromatic-L-amino-acid decarboxylase activity"/>
    <property type="evidence" value="ECO:0007669"/>
    <property type="project" value="UniProtKB-ARBA"/>
</dbReference>
<evidence type="ECO:0000256" key="7">
    <source>
        <dbReference type="RuleBase" id="RU000382"/>
    </source>
</evidence>
<comment type="similarity">
    <text evidence="2 7">Belongs to the group II decarboxylase family.</text>
</comment>
<name>A0A7K0BM52_9ACTN</name>